<reference evidence="1 2" key="1">
    <citation type="submission" date="2023-10" db="EMBL/GenBank/DDBJ databases">
        <title>Noviherbaspirillum sp. CPCC 100848 genome assembly.</title>
        <authorList>
            <person name="Li X.Y."/>
            <person name="Fang X.M."/>
        </authorList>
    </citation>
    <scope>NUCLEOTIDE SEQUENCE [LARGE SCALE GENOMIC DNA]</scope>
    <source>
        <strain evidence="1 2">CPCC 100848</strain>
    </source>
</reference>
<sequence length="120" mass="12746">MPHLFVEYSENLAQFDAAACLATANAELVASGHFEEVDIKSRACCVAAFRVGSAPAGRAFVAARLSILSGRSPEAKQDLSQRVLKALQQHLPSGTGLNTQLSVEVVDIDRSSYAKAVVET</sequence>
<dbReference type="CDD" id="cd00580">
    <property type="entry name" value="CHMI"/>
    <property type="match status" value="1"/>
</dbReference>
<dbReference type="InterPro" id="IPR014347">
    <property type="entry name" value="Tautomerase/MIF_sf"/>
</dbReference>
<dbReference type="PANTHER" id="PTHR37950">
    <property type="entry name" value="4-HYDROXYPHENYLACETATE CATABOLISM PROTEIN"/>
    <property type="match status" value="1"/>
</dbReference>
<dbReference type="InterPro" id="IPR004220">
    <property type="entry name" value="5-COMe_2-OHmuconate_Isoase"/>
</dbReference>
<dbReference type="Gene3D" id="3.30.429.10">
    <property type="entry name" value="Macrophage Migration Inhibitory Factor"/>
    <property type="match status" value="1"/>
</dbReference>
<organism evidence="1 2">
    <name type="scientific">Noviherbaspirillum album</name>
    <dbReference type="NCBI Taxonomy" id="3080276"/>
    <lineage>
        <taxon>Bacteria</taxon>
        <taxon>Pseudomonadati</taxon>
        <taxon>Pseudomonadota</taxon>
        <taxon>Betaproteobacteria</taxon>
        <taxon>Burkholderiales</taxon>
        <taxon>Oxalobacteraceae</taxon>
        <taxon>Noviherbaspirillum</taxon>
    </lineage>
</organism>
<dbReference type="Pfam" id="PF02962">
    <property type="entry name" value="CHMI"/>
    <property type="match status" value="1"/>
</dbReference>
<proteinExistence type="predicted"/>
<evidence type="ECO:0000313" key="1">
    <source>
        <dbReference type="EMBL" id="MEC4717717.1"/>
    </source>
</evidence>
<name>A0ABU6J334_9BURK</name>
<dbReference type="Proteomes" id="UP001352263">
    <property type="component" value="Unassembled WGS sequence"/>
</dbReference>
<keyword evidence="2" id="KW-1185">Reference proteome</keyword>
<accession>A0ABU6J334</accession>
<dbReference type="PANTHER" id="PTHR37950:SF1">
    <property type="entry name" value="4-HYDROXYPHENYLACETATE CATABOLISM PROTEIN"/>
    <property type="match status" value="1"/>
</dbReference>
<protein>
    <submittedName>
        <fullName evidence="1">5-carboxymethyl-2-hydroxymuconate Delta-isomerase</fullName>
    </submittedName>
</protein>
<gene>
    <name evidence="1" type="ORF">RY831_01005</name>
</gene>
<dbReference type="RefSeq" id="WP_326504467.1">
    <property type="nucleotide sequence ID" value="NZ_JAWIIV010000001.1"/>
</dbReference>
<dbReference type="EMBL" id="JAWIIV010000001">
    <property type="protein sequence ID" value="MEC4717717.1"/>
    <property type="molecule type" value="Genomic_DNA"/>
</dbReference>
<comment type="caution">
    <text evidence="1">The sequence shown here is derived from an EMBL/GenBank/DDBJ whole genome shotgun (WGS) entry which is preliminary data.</text>
</comment>
<evidence type="ECO:0000313" key="2">
    <source>
        <dbReference type="Proteomes" id="UP001352263"/>
    </source>
</evidence>
<dbReference type="SUPFAM" id="SSF55331">
    <property type="entry name" value="Tautomerase/MIF"/>
    <property type="match status" value="1"/>
</dbReference>